<evidence type="ECO:0000256" key="8">
    <source>
        <dbReference type="SAM" id="Phobius"/>
    </source>
</evidence>
<dbReference type="Gene3D" id="1.10.510.10">
    <property type="entry name" value="Transferase(Phosphotransferase) domain 1"/>
    <property type="match status" value="1"/>
</dbReference>
<keyword evidence="8" id="KW-1133">Transmembrane helix</keyword>
<dbReference type="PROSITE" id="PS50011">
    <property type="entry name" value="PROTEIN_KINASE_DOM"/>
    <property type="match status" value="1"/>
</dbReference>
<dbReference type="InterPro" id="IPR000719">
    <property type="entry name" value="Prot_kinase_dom"/>
</dbReference>
<evidence type="ECO:0000313" key="11">
    <source>
        <dbReference type="Proteomes" id="UP001500221"/>
    </source>
</evidence>
<feature type="region of interest" description="Disordered" evidence="7">
    <location>
        <begin position="271"/>
        <end position="324"/>
    </location>
</feature>
<keyword evidence="8" id="KW-0812">Transmembrane</keyword>
<feature type="compositionally biased region" description="Pro residues" evidence="7">
    <location>
        <begin position="288"/>
        <end position="304"/>
    </location>
</feature>
<accession>A0ABP9Q1X0</accession>
<dbReference type="PANTHER" id="PTHR43289:SF6">
    <property type="entry name" value="SERINE_THREONINE-PROTEIN KINASE NEKL-3"/>
    <property type="match status" value="1"/>
</dbReference>
<keyword evidence="11" id="KW-1185">Reference proteome</keyword>
<evidence type="ECO:0000256" key="5">
    <source>
        <dbReference type="ARBA" id="ARBA00022777"/>
    </source>
</evidence>
<dbReference type="InterPro" id="IPR008271">
    <property type="entry name" value="Ser/Thr_kinase_AS"/>
</dbReference>
<keyword evidence="8" id="KW-0472">Membrane</keyword>
<keyword evidence="5" id="KW-0418">Kinase</keyword>
<dbReference type="SUPFAM" id="SSF56112">
    <property type="entry name" value="Protein kinase-like (PK-like)"/>
    <property type="match status" value="1"/>
</dbReference>
<dbReference type="EC" id="2.7.11.1" evidence="1"/>
<sequence length="350" mass="37255">MGEVFAGRYELLDPVATGGMGTIWRVHDRDDGEVKAAKILRQSDAASLLRFMREQSMRIDHTHVVTPLGWAGMDDRVLFTMPLVRGGSVADLVHERGPLPVRWVATLTDQLLQALEAVHGAGIVHRDVKPGNLLLDPHDPAVGDVPHLRLTDFGIAAPVDQPRMTQASMSFGTPGYMAPEQWHGADPDPRADLFSVGRVALEMLTGERPPASTEPDLDALRTGERERDALLDLVAAATPADVQRRPESASALRRMLTASGLLDLTQAHDEPTVPDRFSAAPTAGLVRPGPPPSTPPPSAPPAPPMTRVNTGEGPRPAPTPRGGRPSAVPGVLLLLVGLVALVVAAFLLLG</sequence>
<dbReference type="CDD" id="cd14014">
    <property type="entry name" value="STKc_PknB_like"/>
    <property type="match status" value="1"/>
</dbReference>
<name>A0ABP9Q1X0_9ACTN</name>
<dbReference type="PANTHER" id="PTHR43289">
    <property type="entry name" value="MITOGEN-ACTIVATED PROTEIN KINASE KINASE KINASE 20-RELATED"/>
    <property type="match status" value="1"/>
</dbReference>
<feature type="transmembrane region" description="Helical" evidence="8">
    <location>
        <begin position="327"/>
        <end position="349"/>
    </location>
</feature>
<evidence type="ECO:0000256" key="2">
    <source>
        <dbReference type="ARBA" id="ARBA00022527"/>
    </source>
</evidence>
<dbReference type="PROSITE" id="PS00108">
    <property type="entry name" value="PROTEIN_KINASE_ST"/>
    <property type="match status" value="1"/>
</dbReference>
<feature type="domain" description="Protein kinase" evidence="9">
    <location>
        <begin position="9"/>
        <end position="262"/>
    </location>
</feature>
<dbReference type="Pfam" id="PF00069">
    <property type="entry name" value="Pkinase"/>
    <property type="match status" value="1"/>
</dbReference>
<evidence type="ECO:0000256" key="7">
    <source>
        <dbReference type="SAM" id="MobiDB-lite"/>
    </source>
</evidence>
<evidence type="ECO:0000259" key="9">
    <source>
        <dbReference type="PROSITE" id="PS50011"/>
    </source>
</evidence>
<comment type="caution">
    <text evidence="10">The sequence shown here is derived from an EMBL/GenBank/DDBJ whole genome shotgun (WGS) entry which is preliminary data.</text>
</comment>
<evidence type="ECO:0000256" key="1">
    <source>
        <dbReference type="ARBA" id="ARBA00012513"/>
    </source>
</evidence>
<proteinExistence type="predicted"/>
<dbReference type="RefSeq" id="WP_345463455.1">
    <property type="nucleotide sequence ID" value="NZ_BAABKG010000006.1"/>
</dbReference>
<keyword evidence="3" id="KW-0808">Transferase</keyword>
<reference evidence="11" key="1">
    <citation type="journal article" date="2019" name="Int. J. Syst. Evol. Microbiol.">
        <title>The Global Catalogue of Microorganisms (GCM) 10K type strain sequencing project: providing services to taxonomists for standard genome sequencing and annotation.</title>
        <authorList>
            <consortium name="The Broad Institute Genomics Platform"/>
            <consortium name="The Broad Institute Genome Sequencing Center for Infectious Disease"/>
            <person name="Wu L."/>
            <person name="Ma J."/>
        </authorList>
    </citation>
    <scope>NUCLEOTIDE SEQUENCE [LARGE SCALE GENOMIC DNA]</scope>
    <source>
        <strain evidence="11">JCM 18459</strain>
    </source>
</reference>
<evidence type="ECO:0000256" key="4">
    <source>
        <dbReference type="ARBA" id="ARBA00022741"/>
    </source>
</evidence>
<keyword evidence="4" id="KW-0547">Nucleotide-binding</keyword>
<dbReference type="EMBL" id="BAABKG010000006">
    <property type="protein sequence ID" value="GAA5155691.1"/>
    <property type="molecule type" value="Genomic_DNA"/>
</dbReference>
<evidence type="ECO:0000256" key="6">
    <source>
        <dbReference type="ARBA" id="ARBA00022840"/>
    </source>
</evidence>
<protein>
    <recommendedName>
        <fullName evidence="1">non-specific serine/threonine protein kinase</fullName>
        <ecNumber evidence="1">2.7.11.1</ecNumber>
    </recommendedName>
</protein>
<keyword evidence="2" id="KW-0723">Serine/threonine-protein kinase</keyword>
<evidence type="ECO:0000313" key="10">
    <source>
        <dbReference type="EMBL" id="GAA5155691.1"/>
    </source>
</evidence>
<dbReference type="SMART" id="SM00220">
    <property type="entry name" value="S_TKc"/>
    <property type="match status" value="1"/>
</dbReference>
<dbReference type="InterPro" id="IPR011009">
    <property type="entry name" value="Kinase-like_dom_sf"/>
</dbReference>
<gene>
    <name evidence="10" type="ORF">GCM10023340_41590</name>
</gene>
<organism evidence="10 11">
    <name type="scientific">Nocardioides marinquilinus</name>
    <dbReference type="NCBI Taxonomy" id="1210400"/>
    <lineage>
        <taxon>Bacteria</taxon>
        <taxon>Bacillati</taxon>
        <taxon>Actinomycetota</taxon>
        <taxon>Actinomycetes</taxon>
        <taxon>Propionibacteriales</taxon>
        <taxon>Nocardioidaceae</taxon>
        <taxon>Nocardioides</taxon>
    </lineage>
</organism>
<dbReference type="Proteomes" id="UP001500221">
    <property type="component" value="Unassembled WGS sequence"/>
</dbReference>
<keyword evidence="6" id="KW-0067">ATP-binding</keyword>
<evidence type="ECO:0000256" key="3">
    <source>
        <dbReference type="ARBA" id="ARBA00022679"/>
    </source>
</evidence>